<evidence type="ECO:0000313" key="5">
    <source>
        <dbReference type="EMBL" id="QQZ48932.1"/>
    </source>
</evidence>
<evidence type="ECO:0000256" key="2">
    <source>
        <dbReference type="ARBA" id="ARBA00022598"/>
    </source>
</evidence>
<evidence type="ECO:0000259" key="4">
    <source>
        <dbReference type="Pfam" id="PF13193"/>
    </source>
</evidence>
<feature type="region of interest" description="Disordered" evidence="3">
    <location>
        <begin position="98"/>
        <end position="131"/>
    </location>
</feature>
<dbReference type="Pfam" id="PF13193">
    <property type="entry name" value="AMP-binding_C"/>
    <property type="match status" value="1"/>
</dbReference>
<dbReference type="InterPro" id="IPR042099">
    <property type="entry name" value="ANL_N_sf"/>
</dbReference>
<feature type="compositionally biased region" description="Pro residues" evidence="3">
    <location>
        <begin position="98"/>
        <end position="113"/>
    </location>
</feature>
<dbReference type="InterPro" id="IPR045851">
    <property type="entry name" value="AMP-bd_C_sf"/>
</dbReference>
<dbReference type="GO" id="GO:0006631">
    <property type="term" value="P:fatty acid metabolic process"/>
    <property type="evidence" value="ECO:0007669"/>
    <property type="project" value="TreeGrafter"/>
</dbReference>
<protein>
    <submittedName>
        <fullName evidence="5">AMP-binding protein</fullName>
    </submittedName>
</protein>
<evidence type="ECO:0000256" key="1">
    <source>
        <dbReference type="ARBA" id="ARBA00006432"/>
    </source>
</evidence>
<dbReference type="GO" id="GO:0031956">
    <property type="term" value="F:medium-chain fatty acid-CoA ligase activity"/>
    <property type="evidence" value="ECO:0007669"/>
    <property type="project" value="TreeGrafter"/>
</dbReference>
<feature type="domain" description="AMP-binding enzyme C-terminal" evidence="4">
    <location>
        <begin position="56"/>
        <end position="92"/>
    </location>
</feature>
<proteinExistence type="inferred from homology"/>
<dbReference type="EMBL" id="CP068570">
    <property type="protein sequence ID" value="QQZ48932.1"/>
    <property type="molecule type" value="Genomic_DNA"/>
</dbReference>
<dbReference type="PANTHER" id="PTHR43201">
    <property type="entry name" value="ACYL-COA SYNTHETASE"/>
    <property type="match status" value="1"/>
</dbReference>
<dbReference type="Gene3D" id="3.40.50.12780">
    <property type="entry name" value="N-terminal domain of ligase-like"/>
    <property type="match status" value="1"/>
</dbReference>
<gene>
    <name evidence="5" type="ORF">JKL49_16775</name>
</gene>
<evidence type="ECO:0000256" key="3">
    <source>
        <dbReference type="SAM" id="MobiDB-lite"/>
    </source>
</evidence>
<comment type="similarity">
    <text evidence="1">Belongs to the ATP-dependent AMP-binding enzyme family.</text>
</comment>
<reference evidence="5" key="1">
    <citation type="submission" date="2021-01" db="EMBL/GenBank/DDBJ databases">
        <title>Genome sequence of Phenylobacterium sp. 20VBR1 isolated from a valley glaceir, Ny-Alesund, Svalbard.</title>
        <authorList>
            <person name="Thomas F.A."/>
            <person name="Krishnan K.P."/>
            <person name="Sinha R.K."/>
        </authorList>
    </citation>
    <scope>NUCLEOTIDE SEQUENCE</scope>
    <source>
        <strain evidence="5">20VBR1</strain>
    </source>
</reference>
<dbReference type="AlphaFoldDB" id="A0A974S8V3"/>
<organism evidence="5">
    <name type="scientific">Phenylobacterium glaciei</name>
    <dbReference type="NCBI Taxonomy" id="2803784"/>
    <lineage>
        <taxon>Bacteria</taxon>
        <taxon>Pseudomonadati</taxon>
        <taxon>Pseudomonadota</taxon>
        <taxon>Alphaproteobacteria</taxon>
        <taxon>Caulobacterales</taxon>
        <taxon>Caulobacteraceae</taxon>
        <taxon>Phenylobacterium</taxon>
    </lineage>
</organism>
<dbReference type="PANTHER" id="PTHR43201:SF5">
    <property type="entry name" value="MEDIUM-CHAIN ACYL-COA LIGASE ACSF2, MITOCHONDRIAL"/>
    <property type="match status" value="1"/>
</dbReference>
<accession>A0A974S8V3</accession>
<keyword evidence="2" id="KW-0436">Ligase</keyword>
<name>A0A974S8V3_9CAUL</name>
<sequence length="147" mass="16181">MIKGYLNRPDATAESITNGWLHTGDVARIDEDGFIFIVDRKKDMVLRGGENVYCAEVEATAYRHPAVAECCVFGVPDDRLGRRSAPRFCCVPATPSPPTNCAPTAPPWPPATRPPLRLVPRRSHPRNASGKFLKRALRESLKVEDAG</sequence>
<dbReference type="SUPFAM" id="SSF56801">
    <property type="entry name" value="Acetyl-CoA synthetase-like"/>
    <property type="match status" value="1"/>
</dbReference>
<dbReference type="InterPro" id="IPR025110">
    <property type="entry name" value="AMP-bd_C"/>
</dbReference>
<dbReference type="Gene3D" id="3.30.300.30">
    <property type="match status" value="1"/>
</dbReference>